<sequence>MAMLAPRSQFISKLNNYNNFINKILKIPNIKIINNQKSTFITTTTYNNSLLFRSSNNNNIYKNDIFKPIMLSTFNRGLATESSSSGADTASATPGKLPVVIPKLNRAERDALVEKMKSYYKENYVDSFNKELLKEIPNWLDGMGLKGLAPCFKGVNSQDILKFTDWKQLRDLGIKNPAHRKRLMRNIWNAKRSFASDQGITLPEDKESSGNDDDEQNDDLTPEDRVDFKAIEDLPTWLNGMRDGYGYFAPHFEGRNWREIIHMTWEDLEVLGIRARTSRARIIAHLWVTKRALAAKNGEPIPEEKERIDRPREVQRRLLYGTPRKTGKQGSHPAI</sequence>
<gene>
    <name evidence="3" type="ORF">Glove_433g17</name>
</gene>
<reference evidence="3 4" key="1">
    <citation type="submission" date="2018-08" db="EMBL/GenBank/DDBJ databases">
        <title>Genome and evolution of the arbuscular mycorrhizal fungus Diversispora epigaea (formerly Glomus versiforme) and its bacterial endosymbionts.</title>
        <authorList>
            <person name="Sun X."/>
            <person name="Fei Z."/>
            <person name="Harrison M."/>
        </authorList>
    </citation>
    <scope>NUCLEOTIDE SEQUENCE [LARGE SCALE GENOMIC DNA]</scope>
    <source>
        <strain evidence="3 4">IT104</strain>
    </source>
</reference>
<dbReference type="EMBL" id="PQFF01000383">
    <property type="protein sequence ID" value="RHZ53899.1"/>
    <property type="molecule type" value="Genomic_DNA"/>
</dbReference>
<evidence type="ECO:0000313" key="3">
    <source>
        <dbReference type="EMBL" id="RHZ53899.1"/>
    </source>
</evidence>
<keyword evidence="4" id="KW-1185">Reference proteome</keyword>
<feature type="domain" description="SAM" evidence="2">
    <location>
        <begin position="134"/>
        <end position="193"/>
    </location>
</feature>
<feature type="region of interest" description="Disordered" evidence="1">
    <location>
        <begin position="199"/>
        <end position="225"/>
    </location>
</feature>
<comment type="caution">
    <text evidence="3">The sequence shown here is derived from an EMBL/GenBank/DDBJ whole genome shotgun (WGS) entry which is preliminary data.</text>
</comment>
<evidence type="ECO:0000313" key="4">
    <source>
        <dbReference type="Proteomes" id="UP000266861"/>
    </source>
</evidence>
<feature type="region of interest" description="Disordered" evidence="1">
    <location>
        <begin position="302"/>
        <end position="335"/>
    </location>
</feature>
<dbReference type="SMART" id="SM00454">
    <property type="entry name" value="SAM"/>
    <property type="match status" value="2"/>
</dbReference>
<dbReference type="PROSITE" id="PS50105">
    <property type="entry name" value="SAM_DOMAIN"/>
    <property type="match status" value="1"/>
</dbReference>
<proteinExistence type="predicted"/>
<feature type="compositionally biased region" description="Acidic residues" evidence="1">
    <location>
        <begin position="210"/>
        <end position="221"/>
    </location>
</feature>
<dbReference type="InterPro" id="IPR013761">
    <property type="entry name" value="SAM/pointed_sf"/>
</dbReference>
<dbReference type="Gene3D" id="1.10.150.50">
    <property type="entry name" value="Transcription Factor, Ets-1"/>
    <property type="match status" value="2"/>
</dbReference>
<dbReference type="AlphaFoldDB" id="A0A397GUD1"/>
<protein>
    <recommendedName>
        <fullName evidence="2">SAM domain-containing protein</fullName>
    </recommendedName>
</protein>
<dbReference type="Pfam" id="PF00536">
    <property type="entry name" value="SAM_1"/>
    <property type="match status" value="1"/>
</dbReference>
<organism evidence="3 4">
    <name type="scientific">Diversispora epigaea</name>
    <dbReference type="NCBI Taxonomy" id="1348612"/>
    <lineage>
        <taxon>Eukaryota</taxon>
        <taxon>Fungi</taxon>
        <taxon>Fungi incertae sedis</taxon>
        <taxon>Mucoromycota</taxon>
        <taxon>Glomeromycotina</taxon>
        <taxon>Glomeromycetes</taxon>
        <taxon>Diversisporales</taxon>
        <taxon>Diversisporaceae</taxon>
        <taxon>Diversispora</taxon>
    </lineage>
</organism>
<dbReference type="Proteomes" id="UP000266861">
    <property type="component" value="Unassembled WGS sequence"/>
</dbReference>
<dbReference type="InterPro" id="IPR001660">
    <property type="entry name" value="SAM"/>
</dbReference>
<dbReference type="SUPFAM" id="SSF47769">
    <property type="entry name" value="SAM/Pointed domain"/>
    <property type="match status" value="2"/>
</dbReference>
<dbReference type="STRING" id="1348612.A0A397GUD1"/>
<evidence type="ECO:0000256" key="1">
    <source>
        <dbReference type="SAM" id="MobiDB-lite"/>
    </source>
</evidence>
<name>A0A397GUD1_9GLOM</name>
<accession>A0A397GUD1</accession>
<dbReference type="OrthoDB" id="2412973at2759"/>
<feature type="compositionally biased region" description="Basic and acidic residues" evidence="1">
    <location>
        <begin position="302"/>
        <end position="316"/>
    </location>
</feature>
<evidence type="ECO:0000259" key="2">
    <source>
        <dbReference type="PROSITE" id="PS50105"/>
    </source>
</evidence>